<proteinExistence type="predicted"/>
<dbReference type="AlphaFoldDB" id="A0A383BXA3"/>
<organism evidence="1">
    <name type="scientific">marine metagenome</name>
    <dbReference type="NCBI Taxonomy" id="408172"/>
    <lineage>
        <taxon>unclassified sequences</taxon>
        <taxon>metagenomes</taxon>
        <taxon>ecological metagenomes</taxon>
    </lineage>
</organism>
<reference evidence="1" key="1">
    <citation type="submission" date="2018-05" db="EMBL/GenBank/DDBJ databases">
        <authorList>
            <person name="Lanie J.A."/>
            <person name="Ng W.-L."/>
            <person name="Kazmierczak K.M."/>
            <person name="Andrzejewski T.M."/>
            <person name="Davidsen T.M."/>
            <person name="Wayne K.J."/>
            <person name="Tettelin H."/>
            <person name="Glass J.I."/>
            <person name="Rusch D."/>
            <person name="Podicherti R."/>
            <person name="Tsui H.-C.T."/>
            <person name="Winkler M.E."/>
        </authorList>
    </citation>
    <scope>NUCLEOTIDE SEQUENCE</scope>
</reference>
<accession>A0A383BXA3</accession>
<sequence length="76" mass="8733">FRRFPYLTPVDVAKESSCLETSLRPFIRRMDVVFTHDVHMQQINVEPWSPPKNSSMKAIVLPVIFGTNSLTAMPWA</sequence>
<gene>
    <name evidence="1" type="ORF">METZ01_LOCUS477303</name>
</gene>
<protein>
    <submittedName>
        <fullName evidence="1">Uncharacterized protein</fullName>
    </submittedName>
</protein>
<name>A0A383BXA3_9ZZZZ</name>
<feature type="non-terminal residue" evidence="1">
    <location>
        <position position="76"/>
    </location>
</feature>
<dbReference type="EMBL" id="UINC01203955">
    <property type="protein sequence ID" value="SVE24449.1"/>
    <property type="molecule type" value="Genomic_DNA"/>
</dbReference>
<feature type="non-terminal residue" evidence="1">
    <location>
        <position position="1"/>
    </location>
</feature>
<evidence type="ECO:0000313" key="1">
    <source>
        <dbReference type="EMBL" id="SVE24449.1"/>
    </source>
</evidence>